<dbReference type="GO" id="GO:0008168">
    <property type="term" value="F:methyltransferase activity"/>
    <property type="evidence" value="ECO:0007669"/>
    <property type="project" value="UniProtKB-KW"/>
</dbReference>
<dbReference type="EMBL" id="DVFJ01000037">
    <property type="protein sequence ID" value="HIQ72658.1"/>
    <property type="molecule type" value="Genomic_DNA"/>
</dbReference>
<dbReference type="Pfam" id="PF13649">
    <property type="entry name" value="Methyltransf_25"/>
    <property type="match status" value="1"/>
</dbReference>
<evidence type="ECO:0000313" key="2">
    <source>
        <dbReference type="EMBL" id="HIQ72658.1"/>
    </source>
</evidence>
<comment type="caution">
    <text evidence="2">The sequence shown here is derived from an EMBL/GenBank/DDBJ whole genome shotgun (WGS) entry which is preliminary data.</text>
</comment>
<dbReference type="CDD" id="cd02440">
    <property type="entry name" value="AdoMet_MTases"/>
    <property type="match status" value="1"/>
</dbReference>
<dbReference type="GO" id="GO:0032259">
    <property type="term" value="P:methylation"/>
    <property type="evidence" value="ECO:0007669"/>
    <property type="project" value="UniProtKB-KW"/>
</dbReference>
<dbReference type="Proteomes" id="UP000886887">
    <property type="component" value="Unassembled WGS sequence"/>
</dbReference>
<reference evidence="2" key="2">
    <citation type="journal article" date="2021" name="PeerJ">
        <title>Extensive microbial diversity within the chicken gut microbiome revealed by metagenomics and culture.</title>
        <authorList>
            <person name="Gilroy R."/>
            <person name="Ravi A."/>
            <person name="Getino M."/>
            <person name="Pursley I."/>
            <person name="Horton D.L."/>
            <person name="Alikhan N.F."/>
            <person name="Baker D."/>
            <person name="Gharbi K."/>
            <person name="Hall N."/>
            <person name="Watson M."/>
            <person name="Adriaenssens E.M."/>
            <person name="Foster-Nyarko E."/>
            <person name="Jarju S."/>
            <person name="Secka A."/>
            <person name="Antonio M."/>
            <person name="Oren A."/>
            <person name="Chaudhuri R.R."/>
            <person name="La Ragione R."/>
            <person name="Hildebrand F."/>
            <person name="Pallen M.J."/>
        </authorList>
    </citation>
    <scope>NUCLEOTIDE SEQUENCE</scope>
    <source>
        <strain evidence="2">ChiSxjej2B14-6234</strain>
    </source>
</reference>
<keyword evidence="2" id="KW-0489">Methyltransferase</keyword>
<dbReference type="InterPro" id="IPR029063">
    <property type="entry name" value="SAM-dependent_MTases_sf"/>
</dbReference>
<evidence type="ECO:0000313" key="3">
    <source>
        <dbReference type="Proteomes" id="UP000886887"/>
    </source>
</evidence>
<evidence type="ECO:0000259" key="1">
    <source>
        <dbReference type="Pfam" id="PF13649"/>
    </source>
</evidence>
<proteinExistence type="predicted"/>
<protein>
    <submittedName>
        <fullName evidence="2">Methyltransferase domain-containing protein</fullName>
    </submittedName>
</protein>
<dbReference type="InterPro" id="IPR041698">
    <property type="entry name" value="Methyltransf_25"/>
</dbReference>
<sequence length="237" mass="25989">MAFWDADTIRFMIDACEHAPYNRELAAYIGPRLAPGAHVCDAGCGLGYLSLELARHAGRVTAVDRSPEALAVLRRNCVARGIGNVDIRCGEVGDTPPETPYDAMVFCLFGGGVEGLRIAAAQCRGEAFMVLRDERAGRRHGGTPSYVGYRETCRLLEQLGVPFAGETRSLELGQPFRSLEDARIFFRRYGWDDGSSSEAALCARLERTGRDDFPYYLRHARAVGILCLNAADIPRGL</sequence>
<name>A0A9D0ZDV0_9FIRM</name>
<gene>
    <name evidence="2" type="ORF">IAB73_10685</name>
</gene>
<dbReference type="Gene3D" id="3.40.50.150">
    <property type="entry name" value="Vaccinia Virus protein VP39"/>
    <property type="match status" value="1"/>
</dbReference>
<organism evidence="2 3">
    <name type="scientific">Candidatus Onthenecus intestinigallinarum</name>
    <dbReference type="NCBI Taxonomy" id="2840875"/>
    <lineage>
        <taxon>Bacteria</taxon>
        <taxon>Bacillati</taxon>
        <taxon>Bacillota</taxon>
        <taxon>Clostridia</taxon>
        <taxon>Eubacteriales</taxon>
        <taxon>Candidatus Onthenecus</taxon>
    </lineage>
</organism>
<reference evidence="2" key="1">
    <citation type="submission" date="2020-10" db="EMBL/GenBank/DDBJ databases">
        <authorList>
            <person name="Gilroy R."/>
        </authorList>
    </citation>
    <scope>NUCLEOTIDE SEQUENCE</scope>
    <source>
        <strain evidence="2">ChiSxjej2B14-6234</strain>
    </source>
</reference>
<feature type="domain" description="Methyltransferase" evidence="1">
    <location>
        <begin position="39"/>
        <end position="106"/>
    </location>
</feature>
<accession>A0A9D0ZDV0</accession>
<dbReference type="SUPFAM" id="SSF53335">
    <property type="entry name" value="S-adenosyl-L-methionine-dependent methyltransferases"/>
    <property type="match status" value="1"/>
</dbReference>
<keyword evidence="2" id="KW-0808">Transferase</keyword>
<dbReference type="AlphaFoldDB" id="A0A9D0ZDV0"/>